<comment type="similarity">
    <text evidence="2">Belongs to the ESF1 family.</text>
</comment>
<feature type="region of interest" description="Disordered" evidence="5">
    <location>
        <begin position="397"/>
        <end position="437"/>
    </location>
</feature>
<keyword evidence="9" id="KW-1185">Reference proteome</keyword>
<comment type="subcellular location">
    <subcellularLocation>
        <location evidence="1">Nucleus</location>
        <location evidence="1">Nucleolus</location>
    </subcellularLocation>
</comment>
<reference evidence="8" key="1">
    <citation type="submission" date="2023-08" db="EMBL/GenBank/DDBJ databases">
        <title>Reference Genome Resource for the Citrus Pathogen Phytophthora citrophthora.</title>
        <authorList>
            <person name="Moller H."/>
            <person name="Coetzee B."/>
            <person name="Rose L.J."/>
            <person name="Van Niekerk J.M."/>
        </authorList>
    </citation>
    <scope>NUCLEOTIDE SEQUENCE</scope>
    <source>
        <strain evidence="8">STE-U-9442</strain>
    </source>
</reference>
<dbReference type="GO" id="GO:0003723">
    <property type="term" value="F:RNA binding"/>
    <property type="evidence" value="ECO:0007669"/>
    <property type="project" value="TreeGrafter"/>
</dbReference>
<evidence type="ECO:0000259" key="6">
    <source>
        <dbReference type="Pfam" id="PF08159"/>
    </source>
</evidence>
<evidence type="ECO:0000259" key="7">
    <source>
        <dbReference type="Pfam" id="PF25121"/>
    </source>
</evidence>
<organism evidence="8 9">
    <name type="scientific">Phytophthora citrophthora</name>
    <dbReference type="NCBI Taxonomy" id="4793"/>
    <lineage>
        <taxon>Eukaryota</taxon>
        <taxon>Sar</taxon>
        <taxon>Stramenopiles</taxon>
        <taxon>Oomycota</taxon>
        <taxon>Peronosporomycetes</taxon>
        <taxon>Peronosporales</taxon>
        <taxon>Peronosporaceae</taxon>
        <taxon>Phytophthora</taxon>
    </lineage>
</organism>
<evidence type="ECO:0000256" key="2">
    <source>
        <dbReference type="ARBA" id="ARBA00009087"/>
    </source>
</evidence>
<gene>
    <name evidence="8" type="ORF">P3T76_004994</name>
</gene>
<sequence>MTRFARNSKRKNKLQIDRRFAGALKDERFQSVQGKYDKYGRRIEKKDNELKKFYHLEDEETGSGEEEQEEEEAKAKAPSTTSSDDDNEDADATVAKNNEKLSRLDYLNRMARGELESGSDSSDSDSEDSDDEEVEAVAQEEQEDIPMGEETKRFAVLNCDWTRIRAVDLFALCQSFAPATGAVQNVTIYPSDFGLQKMKEEEQHGPQGLWDEEDKKEDEDEEKPEAVENDEEDEEKTEETASDAASDAEGEEGYDSDDPLGVKKSVTLEGESDGFDREKLRKYELQKLRYYYAVVTCDSVKTASTIFDQCDQLEYETSSNVLDLRYVPDDTAFTNTPKDSCDSVPDRYKPAIFATLALQQTDVKLTWEEDDDQRLELLTRPADWKDAHDDDFKAYLASDVSDASEAENDSDSDSDEEEAGDKAEAVPDSKKKAKKEAKIKKLRNRYRSMLLGSDAEDEDDADVPEGGLGASSDEEDGADADGDMELSFTPGAGDVLKAKRQKELEANETPFERYTREKKQEKNRKLHEKRTRQKQLEREQREVLKKKGRGAKEANLLREAINGGDSEDGDDSDQDERNFDMKKISKQEKAKSLKGKRRAKEMKKLAKQKANGGLQEGFEFDAADPRFGALYAKGSQFQLDPTDPKFKKTEATQAIFKERRQRYDQDAASTETKPAKSDSTGNDDNGKHTLNAMVENLKRKSQQQDKKKAKKHKKSKA</sequence>
<evidence type="ECO:0000256" key="5">
    <source>
        <dbReference type="SAM" id="MobiDB-lite"/>
    </source>
</evidence>
<dbReference type="Pfam" id="PF08159">
    <property type="entry name" value="NUC153"/>
    <property type="match status" value="1"/>
</dbReference>
<dbReference type="InterPro" id="IPR012580">
    <property type="entry name" value="NUC153"/>
</dbReference>
<feature type="domain" description="ESF1 RRM" evidence="7">
    <location>
        <begin position="151"/>
        <end position="237"/>
    </location>
</feature>
<dbReference type="Pfam" id="PF25121">
    <property type="entry name" value="RRM_ESF1"/>
    <property type="match status" value="2"/>
</dbReference>
<feature type="compositionally biased region" description="Acidic residues" evidence="5">
    <location>
        <begin position="472"/>
        <end position="484"/>
    </location>
</feature>
<evidence type="ECO:0000256" key="4">
    <source>
        <dbReference type="ARBA" id="ARBA00023242"/>
    </source>
</evidence>
<feature type="compositionally biased region" description="Basic residues" evidence="5">
    <location>
        <begin position="521"/>
        <end position="533"/>
    </location>
</feature>
<feature type="region of interest" description="Disordered" evidence="5">
    <location>
        <begin position="48"/>
        <end position="149"/>
    </location>
</feature>
<keyword evidence="3" id="KW-0175">Coiled coil</keyword>
<feature type="region of interest" description="Disordered" evidence="5">
    <location>
        <begin position="449"/>
        <end position="618"/>
    </location>
</feature>
<feature type="compositionally biased region" description="Basic and acidic residues" evidence="5">
    <location>
        <begin position="420"/>
        <end position="430"/>
    </location>
</feature>
<dbReference type="AlphaFoldDB" id="A0AAD9LN83"/>
<feature type="domain" description="NUC153" evidence="6">
    <location>
        <begin position="624"/>
        <end position="652"/>
    </location>
</feature>
<feature type="compositionally biased region" description="Acidic residues" evidence="5">
    <location>
        <begin position="454"/>
        <end position="463"/>
    </location>
</feature>
<dbReference type="PANTHER" id="PTHR12202:SF0">
    <property type="entry name" value="ESF1 HOMOLOG"/>
    <property type="match status" value="1"/>
</dbReference>
<feature type="region of interest" description="Disordered" evidence="5">
    <location>
        <begin position="200"/>
        <end position="264"/>
    </location>
</feature>
<dbReference type="GO" id="GO:0005730">
    <property type="term" value="C:nucleolus"/>
    <property type="evidence" value="ECO:0007669"/>
    <property type="project" value="UniProtKB-SubCell"/>
</dbReference>
<feature type="compositionally biased region" description="Basic residues" evidence="5">
    <location>
        <begin position="707"/>
        <end position="717"/>
    </location>
</feature>
<feature type="compositionally biased region" description="Basic and acidic residues" evidence="5">
    <location>
        <begin position="696"/>
        <end position="706"/>
    </location>
</feature>
<keyword evidence="4" id="KW-0539">Nucleus</keyword>
<feature type="compositionally biased region" description="Basic and acidic residues" evidence="5">
    <location>
        <begin position="534"/>
        <end position="556"/>
    </location>
</feature>
<feature type="region of interest" description="Disordered" evidence="5">
    <location>
        <begin position="657"/>
        <end position="717"/>
    </location>
</feature>
<dbReference type="GO" id="GO:0006364">
    <property type="term" value="P:rRNA processing"/>
    <property type="evidence" value="ECO:0007669"/>
    <property type="project" value="InterPro"/>
</dbReference>
<feature type="compositionally biased region" description="Basic and acidic residues" evidence="5">
    <location>
        <begin position="501"/>
        <end position="520"/>
    </location>
</feature>
<feature type="compositionally biased region" description="Basic residues" evidence="5">
    <location>
        <begin position="592"/>
        <end position="607"/>
    </location>
</feature>
<feature type="compositionally biased region" description="Polar residues" evidence="5">
    <location>
        <begin position="667"/>
        <end position="683"/>
    </location>
</feature>
<evidence type="ECO:0000256" key="3">
    <source>
        <dbReference type="ARBA" id="ARBA00023054"/>
    </source>
</evidence>
<dbReference type="PANTHER" id="PTHR12202">
    <property type="entry name" value="ESF1 HOMOLOG"/>
    <property type="match status" value="1"/>
</dbReference>
<feature type="compositionally biased region" description="Acidic residues" evidence="5">
    <location>
        <begin position="402"/>
        <end position="419"/>
    </location>
</feature>
<comment type="caution">
    <text evidence="8">The sequence shown here is derived from an EMBL/GenBank/DDBJ whole genome shotgun (WGS) entry which is preliminary data.</text>
</comment>
<feature type="compositionally biased region" description="Acidic residues" evidence="5">
    <location>
        <begin position="565"/>
        <end position="574"/>
    </location>
</feature>
<feature type="compositionally biased region" description="Basic and acidic residues" evidence="5">
    <location>
        <begin position="575"/>
        <end position="591"/>
    </location>
</feature>
<feature type="domain" description="ESF1 RRM" evidence="7">
    <location>
        <begin position="267"/>
        <end position="341"/>
    </location>
</feature>
<evidence type="ECO:0000313" key="9">
    <source>
        <dbReference type="Proteomes" id="UP001259832"/>
    </source>
</evidence>
<dbReference type="EMBL" id="JASMQC010000007">
    <property type="protein sequence ID" value="KAK1943598.1"/>
    <property type="molecule type" value="Genomic_DNA"/>
</dbReference>
<feature type="compositionally biased region" description="Acidic residues" evidence="5">
    <location>
        <begin position="57"/>
        <end position="72"/>
    </location>
</feature>
<accession>A0AAD9LN83</accession>
<proteinExistence type="inferred from homology"/>
<dbReference type="InterPro" id="IPR056750">
    <property type="entry name" value="RRM_ESF1"/>
</dbReference>
<evidence type="ECO:0000256" key="1">
    <source>
        <dbReference type="ARBA" id="ARBA00004604"/>
    </source>
</evidence>
<name>A0AAD9LN83_9STRA</name>
<dbReference type="Proteomes" id="UP001259832">
    <property type="component" value="Unassembled WGS sequence"/>
</dbReference>
<protein>
    <submittedName>
        <fullName evidence="8">Pre-rRNA-processing protein esf1</fullName>
    </submittedName>
</protein>
<dbReference type="InterPro" id="IPR039754">
    <property type="entry name" value="Esf1"/>
</dbReference>
<evidence type="ECO:0000313" key="8">
    <source>
        <dbReference type="EMBL" id="KAK1943598.1"/>
    </source>
</evidence>
<feature type="compositionally biased region" description="Acidic residues" evidence="5">
    <location>
        <begin position="210"/>
        <end position="258"/>
    </location>
</feature>
<feature type="compositionally biased region" description="Acidic residues" evidence="5">
    <location>
        <begin position="122"/>
        <end position="147"/>
    </location>
</feature>